<dbReference type="InterPro" id="IPR012902">
    <property type="entry name" value="N_methyl_site"/>
</dbReference>
<dbReference type="Proteomes" id="UP001262410">
    <property type="component" value="Unassembled WGS sequence"/>
</dbReference>
<evidence type="ECO:0000256" key="1">
    <source>
        <dbReference type="SAM" id="Phobius"/>
    </source>
</evidence>
<gene>
    <name evidence="2" type="ORF">E9232_004792</name>
</gene>
<evidence type="ECO:0000313" key="2">
    <source>
        <dbReference type="EMBL" id="MDR6292254.1"/>
    </source>
</evidence>
<accession>A0ABU1JUF6</accession>
<evidence type="ECO:0000313" key="3">
    <source>
        <dbReference type="Proteomes" id="UP001262410"/>
    </source>
</evidence>
<comment type="caution">
    <text evidence="2">The sequence shown here is derived from an EMBL/GenBank/DDBJ whole genome shotgun (WGS) entry which is preliminary data.</text>
</comment>
<dbReference type="PROSITE" id="PS00409">
    <property type="entry name" value="PROKAR_NTER_METHYL"/>
    <property type="match status" value="1"/>
</dbReference>
<dbReference type="Pfam" id="PF07963">
    <property type="entry name" value="N_methyl"/>
    <property type="match status" value="1"/>
</dbReference>
<keyword evidence="1" id="KW-1133">Transmembrane helix</keyword>
<feature type="transmembrane region" description="Helical" evidence="1">
    <location>
        <begin position="20"/>
        <end position="40"/>
    </location>
</feature>
<keyword evidence="3" id="KW-1185">Reference proteome</keyword>
<sequence>MAHRRGLRDRTAPQRGFTLIEVVVSLVILGLVLTVIFRIFSTGLTGLARADGLQRAAFVAEGLSAQLGASSTPLKLGDRLAGEADGYRWRIDADRWADAPREKVKLGGRDAVLAQVRIAVESAAGTRFEMTTVTLVAVQ</sequence>
<reference evidence="2 3" key="1">
    <citation type="submission" date="2023-07" db="EMBL/GenBank/DDBJ databases">
        <title>Sorghum-associated microbial communities from plants grown in Nebraska, USA.</title>
        <authorList>
            <person name="Schachtman D."/>
        </authorList>
    </citation>
    <scope>NUCLEOTIDE SEQUENCE [LARGE SCALE GENOMIC DNA]</scope>
    <source>
        <strain evidence="2 3">584</strain>
    </source>
</reference>
<dbReference type="RefSeq" id="WP_309798200.1">
    <property type="nucleotide sequence ID" value="NZ_JAVDPW010000008.1"/>
</dbReference>
<dbReference type="NCBIfam" id="TIGR02532">
    <property type="entry name" value="IV_pilin_GFxxxE"/>
    <property type="match status" value="1"/>
</dbReference>
<proteinExistence type="predicted"/>
<name>A0ABU1JUF6_9PROT</name>
<dbReference type="EMBL" id="JAVDPW010000008">
    <property type="protein sequence ID" value="MDR6292254.1"/>
    <property type="molecule type" value="Genomic_DNA"/>
</dbReference>
<keyword evidence="1" id="KW-0812">Transmembrane</keyword>
<organism evidence="2 3">
    <name type="scientific">Inquilinus ginsengisoli</name>
    <dbReference type="NCBI Taxonomy" id="363840"/>
    <lineage>
        <taxon>Bacteria</taxon>
        <taxon>Pseudomonadati</taxon>
        <taxon>Pseudomonadota</taxon>
        <taxon>Alphaproteobacteria</taxon>
        <taxon>Rhodospirillales</taxon>
        <taxon>Rhodospirillaceae</taxon>
        <taxon>Inquilinus</taxon>
    </lineage>
</organism>
<keyword evidence="1" id="KW-0472">Membrane</keyword>
<protein>
    <submittedName>
        <fullName evidence="2">Prepilin-type N-terminal cleavage/methylation domain-containing protein</fullName>
    </submittedName>
</protein>